<dbReference type="AlphaFoldDB" id="A0A9X4LJC4"/>
<keyword evidence="2" id="KW-0472">Membrane</keyword>
<keyword evidence="2" id="KW-1133">Transmembrane helix</keyword>
<dbReference type="EMBL" id="SGUG01000021">
    <property type="protein sequence ID" value="MDG0863754.1"/>
    <property type="molecule type" value="Genomic_DNA"/>
</dbReference>
<sequence>MDSLAANISIAALGATLILVHLIYQSASIEWKTRPWIPLVAGVVVLLLGYGQHVWITQMASEKTAAAVHMTSSGHPKEAAVLMALALADERIAKLLELVQIPIAVSLIASSLFARADHVFNAKVIEYDERYAELEEREREIEEEDDALGRDLAEGVRGQGVIDRWKQIRLKRLDLFDAREDLQDDFRGLIDARLVRGSVRKPRRRNRGKK</sequence>
<organism evidence="3 4">
    <name type="scientific">Pelomonas aquatica</name>
    <dbReference type="NCBI Taxonomy" id="431058"/>
    <lineage>
        <taxon>Bacteria</taxon>
        <taxon>Pseudomonadati</taxon>
        <taxon>Pseudomonadota</taxon>
        <taxon>Betaproteobacteria</taxon>
        <taxon>Burkholderiales</taxon>
        <taxon>Sphaerotilaceae</taxon>
        <taxon>Roseateles</taxon>
    </lineage>
</organism>
<gene>
    <name evidence="3" type="ORF">EXJ73_14930</name>
</gene>
<dbReference type="Proteomes" id="UP001152766">
    <property type="component" value="Unassembled WGS sequence"/>
</dbReference>
<keyword evidence="4" id="KW-1185">Reference proteome</keyword>
<name>A0A9X4LJC4_9BURK</name>
<feature type="transmembrane region" description="Helical" evidence="2">
    <location>
        <begin position="6"/>
        <end position="24"/>
    </location>
</feature>
<evidence type="ECO:0000313" key="4">
    <source>
        <dbReference type="Proteomes" id="UP001152766"/>
    </source>
</evidence>
<evidence type="ECO:0000313" key="3">
    <source>
        <dbReference type="EMBL" id="MDG0863754.1"/>
    </source>
</evidence>
<feature type="coiled-coil region" evidence="1">
    <location>
        <begin position="124"/>
        <end position="151"/>
    </location>
</feature>
<comment type="caution">
    <text evidence="3">The sequence shown here is derived from an EMBL/GenBank/DDBJ whole genome shotgun (WGS) entry which is preliminary data.</text>
</comment>
<reference evidence="3" key="1">
    <citation type="submission" date="2019-02" db="EMBL/GenBank/DDBJ databases">
        <title>Draft genome of the type strain Pelomonas aquatica CCUG 52575T.</title>
        <authorList>
            <person name="Gomila M."/>
            <person name="Lalucat J."/>
        </authorList>
    </citation>
    <scope>NUCLEOTIDE SEQUENCE</scope>
    <source>
        <strain evidence="3">CCUG 52575</strain>
    </source>
</reference>
<evidence type="ECO:0000256" key="1">
    <source>
        <dbReference type="SAM" id="Coils"/>
    </source>
</evidence>
<accession>A0A9X4LJC4</accession>
<keyword evidence="1" id="KW-0175">Coiled coil</keyword>
<evidence type="ECO:0000256" key="2">
    <source>
        <dbReference type="SAM" id="Phobius"/>
    </source>
</evidence>
<dbReference type="RefSeq" id="WP_268149827.1">
    <property type="nucleotide sequence ID" value="NZ_JAPPUW010000007.1"/>
</dbReference>
<proteinExistence type="predicted"/>
<protein>
    <submittedName>
        <fullName evidence="3">Uncharacterized protein</fullName>
    </submittedName>
</protein>
<feature type="transmembrane region" description="Helical" evidence="2">
    <location>
        <begin position="36"/>
        <end position="55"/>
    </location>
</feature>
<keyword evidence="2" id="KW-0812">Transmembrane</keyword>